<dbReference type="GO" id="GO:0005829">
    <property type="term" value="C:cytosol"/>
    <property type="evidence" value="ECO:0007669"/>
    <property type="project" value="TreeGrafter"/>
</dbReference>
<evidence type="ECO:0000259" key="4">
    <source>
        <dbReference type="Pfam" id="PF01048"/>
    </source>
</evidence>
<dbReference type="NCBIfam" id="NF006599">
    <property type="entry name" value="PRK09136.1"/>
    <property type="match status" value="1"/>
</dbReference>
<keyword evidence="3" id="KW-0660">Purine salvage</keyword>
<dbReference type="PANTHER" id="PTHR42679:SF2">
    <property type="entry name" value="S-METHYL-5'-THIOADENOSINE PHOSPHORYLASE"/>
    <property type="match status" value="1"/>
</dbReference>
<dbReference type="CDD" id="cd09010">
    <property type="entry name" value="MTAP_SsMTAPII_like_MTIP"/>
    <property type="match status" value="1"/>
</dbReference>
<comment type="pathway">
    <text evidence="3">Purine metabolism; purine nucleoside salvage.</text>
</comment>
<feature type="site" description="Important for substrate specificity" evidence="3">
    <location>
        <position position="218"/>
    </location>
</feature>
<evidence type="ECO:0000256" key="2">
    <source>
        <dbReference type="ARBA" id="ARBA00022679"/>
    </source>
</evidence>
<reference evidence="5 6" key="1">
    <citation type="submission" date="2017-11" db="EMBL/GenBank/DDBJ databases">
        <title>Isolation and Characterization of Family Methanocellaceae Species from Potential Methane Hydrate Area Offshore Southwestern Taiwan.</title>
        <authorList>
            <person name="Zhang W.-L."/>
            <person name="Chen W.-C."/>
            <person name="Lai M.-C."/>
            <person name="Chen S.-C."/>
        </authorList>
    </citation>
    <scope>NUCLEOTIDE SEQUENCE [LARGE SCALE GENOMIC DNA]</scope>
    <source>
        <strain evidence="5 6">CWC-04</strain>
    </source>
</reference>
<dbReference type="GO" id="GO:0019509">
    <property type="term" value="P:L-methionine salvage from methylthioadenosine"/>
    <property type="evidence" value="ECO:0007669"/>
    <property type="project" value="TreeGrafter"/>
</dbReference>
<comment type="caution">
    <text evidence="3">Lacks conserved residue(s) required for the propagation of feature annotation.</text>
</comment>
<feature type="site" description="Important for substrate specificity" evidence="3">
    <location>
        <position position="164"/>
    </location>
</feature>
<feature type="binding site" evidence="3">
    <location>
        <begin position="51"/>
        <end position="52"/>
    </location>
    <ligand>
        <name>phosphate</name>
        <dbReference type="ChEBI" id="CHEBI:43474"/>
    </ligand>
</feature>
<feature type="binding site" evidence="3">
    <location>
        <position position="183"/>
    </location>
    <ligand>
        <name>phosphate</name>
        <dbReference type="ChEBI" id="CHEBI:43474"/>
    </ligand>
</feature>
<accession>A0AAP2RD27</accession>
<dbReference type="InterPro" id="IPR000845">
    <property type="entry name" value="Nucleoside_phosphorylase_d"/>
</dbReference>
<dbReference type="GO" id="GO:0017061">
    <property type="term" value="F:S-methyl-5-thioadenosine phosphorylase activity"/>
    <property type="evidence" value="ECO:0007669"/>
    <property type="project" value="InterPro"/>
</dbReference>
<feature type="binding site" evidence="3">
    <location>
        <position position="10"/>
    </location>
    <ligand>
        <name>phosphate</name>
        <dbReference type="ChEBI" id="CHEBI:43474"/>
    </ligand>
</feature>
<gene>
    <name evidence="5" type="primary">mtnP</name>
    <name evidence="5" type="ORF">CUJ83_02085</name>
</gene>
<comment type="catalytic activity">
    <reaction evidence="3">
        <text>a purine D-ribonucleoside + phosphate = a purine nucleobase + alpha-D-ribose 1-phosphate</text>
        <dbReference type="Rhea" id="RHEA:19805"/>
        <dbReference type="ChEBI" id="CHEBI:26386"/>
        <dbReference type="ChEBI" id="CHEBI:43474"/>
        <dbReference type="ChEBI" id="CHEBI:57720"/>
        <dbReference type="ChEBI" id="CHEBI:142355"/>
        <dbReference type="EC" id="2.4.2.1"/>
    </reaction>
</comment>
<dbReference type="InterPro" id="IPR010044">
    <property type="entry name" value="MTAP"/>
</dbReference>
<dbReference type="EMBL" id="PGCK01000001">
    <property type="protein sequence ID" value="MCD1293785.1"/>
    <property type="molecule type" value="Genomic_DNA"/>
</dbReference>
<organism evidence="5 6">
    <name type="scientific">Methanooceanicella nereidis</name>
    <dbReference type="NCBI Taxonomy" id="2052831"/>
    <lineage>
        <taxon>Archaea</taxon>
        <taxon>Methanobacteriati</taxon>
        <taxon>Methanobacteriota</taxon>
        <taxon>Stenosarchaea group</taxon>
        <taxon>Methanomicrobia</taxon>
        <taxon>Methanocellales</taxon>
        <taxon>Methanocellaceae</taxon>
        <taxon>Methanooceanicella</taxon>
    </lineage>
</organism>
<protein>
    <recommendedName>
        <fullName evidence="3">Probable 6-oxopurine nucleoside phosphorylase</fullName>
        <ecNumber evidence="3">2.4.2.1</ecNumber>
    </recommendedName>
    <alternativeName>
        <fullName evidence="3">Purine nucleoside phosphorylase</fullName>
        <shortName evidence="3">PNP</shortName>
    </alternativeName>
</protein>
<keyword evidence="1 3" id="KW-0328">Glycosyltransferase</keyword>
<proteinExistence type="inferred from homology"/>
<dbReference type="AlphaFoldDB" id="A0AAP2RD27"/>
<dbReference type="Gene3D" id="3.40.50.1580">
    <property type="entry name" value="Nucleoside phosphorylase domain"/>
    <property type="match status" value="1"/>
</dbReference>
<comment type="function">
    <text evidence="3">Purine nucleoside phosphorylase which is highly specific for 6-oxopurine nucleosides. Cleaves guanosine or inosine to respective bases and sugar-1-phosphate molecules. Involved in purine salvage.</text>
</comment>
<evidence type="ECO:0000313" key="5">
    <source>
        <dbReference type="EMBL" id="MCD1293785.1"/>
    </source>
</evidence>
<dbReference type="SUPFAM" id="SSF53167">
    <property type="entry name" value="Purine and uridine phosphorylases"/>
    <property type="match status" value="1"/>
</dbReference>
<comment type="caution">
    <text evidence="5">The sequence shown here is derived from an EMBL/GenBank/DDBJ whole genome shotgun (WGS) entry which is preliminary data.</text>
</comment>
<dbReference type="InterPro" id="IPR035994">
    <property type="entry name" value="Nucleoside_phosphorylase_sf"/>
</dbReference>
<dbReference type="GO" id="GO:0006166">
    <property type="term" value="P:purine ribonucleoside salvage"/>
    <property type="evidence" value="ECO:0007669"/>
    <property type="project" value="UniProtKB-UniRule"/>
</dbReference>
<keyword evidence="6" id="KW-1185">Reference proteome</keyword>
<dbReference type="RefSeq" id="WP_230740082.1">
    <property type="nucleotide sequence ID" value="NZ_PGCK01000001.1"/>
</dbReference>
<comment type="miscellaneous">
    <text evidence="3">Although this enzyme belongs to the family of MTA phosphorylases based on sequence homology, it has been shown that conserved amino acid substitutions in the substrate binding pocket convert the substrate specificity of this enzyme from 6-aminopurines to 6-oxopurines.</text>
</comment>
<sequence>MPRLAIIGGSGFYRMTCAAIKGKKTISTKYGDVTVSIYENEKGEDFVFLPRHGECHICAPHRIDYRANIMALKELGVERIIGVVSVGSLKEHIKPGSFVLLDQFIDFTKARPSTFYDEEGFVVHTDVTEPYCPEIRDSILSSMPGDIPLHEKGTYVCAEGPRFETAAEIKMFAMLGGDVVGMTNVPECVLARELGMCYAAIAVVTNYAAGISKTPISHEEVLDEMRKVECVLHEYVVDRLFSIPVHSKCSCSMAASRMC</sequence>
<dbReference type="NCBIfam" id="TIGR01694">
    <property type="entry name" value="MTAP"/>
    <property type="match status" value="1"/>
</dbReference>
<dbReference type="Pfam" id="PF01048">
    <property type="entry name" value="PNP_UDP_1"/>
    <property type="match status" value="1"/>
</dbReference>
<dbReference type="PANTHER" id="PTHR42679">
    <property type="entry name" value="S-METHYL-5'-THIOADENOSINE PHOSPHORYLASE"/>
    <property type="match status" value="1"/>
</dbReference>
<dbReference type="HAMAP" id="MF_01963">
    <property type="entry name" value="MTAP"/>
    <property type="match status" value="1"/>
</dbReference>
<feature type="binding site" evidence="3">
    <location>
        <begin position="206"/>
        <end position="208"/>
    </location>
    <ligand>
        <name>substrate</name>
    </ligand>
</feature>
<keyword evidence="2 3" id="KW-0808">Transferase</keyword>
<evidence type="ECO:0000256" key="1">
    <source>
        <dbReference type="ARBA" id="ARBA00022676"/>
    </source>
</evidence>
<evidence type="ECO:0000256" key="3">
    <source>
        <dbReference type="HAMAP-Rule" id="MF_01963"/>
    </source>
</evidence>
<feature type="domain" description="Nucleoside phosphorylase" evidence="4">
    <location>
        <begin position="3"/>
        <end position="236"/>
    </location>
</feature>
<comment type="similarity">
    <text evidence="3">Belongs to the PNP/MTAP phosphorylase family. MTAP subfamily.</text>
</comment>
<evidence type="ECO:0000313" key="6">
    <source>
        <dbReference type="Proteomes" id="UP001320159"/>
    </source>
</evidence>
<name>A0AAP2RD27_9EURY</name>
<comment type="subunit">
    <text evidence="3">Homohexamer. Dimer of a homotrimer.</text>
</comment>
<feature type="binding site" evidence="3">
    <location>
        <position position="182"/>
    </location>
    <ligand>
        <name>substrate</name>
    </ligand>
</feature>
<dbReference type="EC" id="2.4.2.1" evidence="3"/>
<dbReference type="Proteomes" id="UP001320159">
    <property type="component" value="Unassembled WGS sequence"/>
</dbReference>